<dbReference type="EMBL" id="JABSNP010000001">
    <property type="protein sequence ID" value="NRT17444.1"/>
    <property type="molecule type" value="Genomic_DNA"/>
</dbReference>
<keyword evidence="1" id="KW-0472">Membrane</keyword>
<keyword evidence="1" id="KW-1133">Transmembrane helix</keyword>
<keyword evidence="3" id="KW-1185">Reference proteome</keyword>
<evidence type="ECO:0000313" key="2">
    <source>
        <dbReference type="EMBL" id="NRT17444.1"/>
    </source>
</evidence>
<evidence type="ECO:0000256" key="1">
    <source>
        <dbReference type="SAM" id="Phobius"/>
    </source>
</evidence>
<feature type="transmembrane region" description="Helical" evidence="1">
    <location>
        <begin position="21"/>
        <end position="38"/>
    </location>
</feature>
<organism evidence="2 3">
    <name type="scientific">Hymenobacter caeli</name>
    <dbReference type="NCBI Taxonomy" id="2735894"/>
    <lineage>
        <taxon>Bacteria</taxon>
        <taxon>Pseudomonadati</taxon>
        <taxon>Bacteroidota</taxon>
        <taxon>Cytophagia</taxon>
        <taxon>Cytophagales</taxon>
        <taxon>Hymenobacteraceae</taxon>
        <taxon>Hymenobacter</taxon>
    </lineage>
</organism>
<proteinExistence type="predicted"/>
<sequence length="213" mass="23414">MVSLQLKSSRNRYQGLSMPDMAPFASLIFIIVCFYPLTGRLKGPESGLVADDRLPGNSAVCWHTPEHNAVVSLNQANELSFSGPNTYSNTETQTAAIKQVASQHKIVFTASQLAELRTIPFLATTVQQLPQFLDLAAVQRHEAIRLGDIGPLSEAQLIECVTAAKKLSITLERKNLYFTLNIDVDTKASNVMHLISLLQTAGINRFDLATQMK</sequence>
<keyword evidence="1" id="KW-0812">Transmembrane</keyword>
<comment type="caution">
    <text evidence="2">The sequence shown here is derived from an EMBL/GenBank/DDBJ whole genome shotgun (WGS) entry which is preliminary data.</text>
</comment>
<accession>A0ABX2FK05</accession>
<dbReference type="RefSeq" id="WP_173808221.1">
    <property type="nucleotide sequence ID" value="NZ_JABSNP010000001.1"/>
</dbReference>
<name>A0ABX2FK05_9BACT</name>
<dbReference type="Proteomes" id="UP000779507">
    <property type="component" value="Unassembled WGS sequence"/>
</dbReference>
<evidence type="ECO:0000313" key="3">
    <source>
        <dbReference type="Proteomes" id="UP000779507"/>
    </source>
</evidence>
<gene>
    <name evidence="2" type="ORF">HNP98_000247</name>
</gene>
<reference evidence="2 3" key="1">
    <citation type="submission" date="2020-05" db="EMBL/GenBank/DDBJ databases">
        <title>Genomic Encyclopedia of Type Strains, Phase IV (KMG-V): Genome sequencing to study the core and pangenomes of soil and plant-associated prokaryotes.</title>
        <authorList>
            <person name="Whitman W."/>
        </authorList>
    </citation>
    <scope>NUCLEOTIDE SEQUENCE [LARGE SCALE GENOMIC DNA]</scope>
    <source>
        <strain evidence="2 3">9A</strain>
    </source>
</reference>
<protein>
    <submittedName>
        <fullName evidence="2">Biopolymer transport protein ExbD</fullName>
    </submittedName>
</protein>